<dbReference type="AlphaFoldDB" id="A0AAW5R4A1"/>
<dbReference type="PROSITE" id="PS50931">
    <property type="entry name" value="HTH_LYSR"/>
    <property type="match status" value="1"/>
</dbReference>
<evidence type="ECO:0000313" key="9">
    <source>
        <dbReference type="Proteomes" id="UP001320898"/>
    </source>
</evidence>
<dbReference type="Pfam" id="PF03466">
    <property type="entry name" value="LysR_substrate"/>
    <property type="match status" value="1"/>
</dbReference>
<protein>
    <recommendedName>
        <fullName evidence="5">HTH-type transcriptional regulator CbbR</fullName>
    </recommendedName>
    <alternativeName>
        <fullName evidence="6">RuBisCO operon transcriptional regulator</fullName>
    </alternativeName>
</protein>
<keyword evidence="4" id="KW-0804">Transcription</keyword>
<evidence type="ECO:0000259" key="7">
    <source>
        <dbReference type="PROSITE" id="PS50931"/>
    </source>
</evidence>
<dbReference type="GO" id="GO:0003700">
    <property type="term" value="F:DNA-binding transcription factor activity"/>
    <property type="evidence" value="ECO:0007669"/>
    <property type="project" value="InterPro"/>
</dbReference>
<dbReference type="InterPro" id="IPR036390">
    <property type="entry name" value="WH_DNA-bd_sf"/>
</dbReference>
<dbReference type="PANTHER" id="PTHR30126">
    <property type="entry name" value="HTH-TYPE TRANSCRIPTIONAL REGULATOR"/>
    <property type="match status" value="1"/>
</dbReference>
<dbReference type="RefSeq" id="WP_261617010.1">
    <property type="nucleotide sequence ID" value="NZ_JALIDZ010000007.1"/>
</dbReference>
<dbReference type="Pfam" id="PF00126">
    <property type="entry name" value="HTH_1"/>
    <property type="match status" value="1"/>
</dbReference>
<evidence type="ECO:0000313" key="8">
    <source>
        <dbReference type="EMBL" id="MCT8973444.1"/>
    </source>
</evidence>
<evidence type="ECO:0000256" key="2">
    <source>
        <dbReference type="ARBA" id="ARBA00023015"/>
    </source>
</evidence>
<gene>
    <name evidence="8" type="ORF">MUB46_16400</name>
</gene>
<evidence type="ECO:0000256" key="3">
    <source>
        <dbReference type="ARBA" id="ARBA00023125"/>
    </source>
</evidence>
<name>A0AAW5R4A1_9HYPH</name>
<dbReference type="GO" id="GO:0000976">
    <property type="term" value="F:transcription cis-regulatory region binding"/>
    <property type="evidence" value="ECO:0007669"/>
    <property type="project" value="TreeGrafter"/>
</dbReference>
<dbReference type="Gene3D" id="3.40.190.290">
    <property type="match status" value="1"/>
</dbReference>
<organism evidence="8 9">
    <name type="scientific">Microbaculum marinisediminis</name>
    <dbReference type="NCBI Taxonomy" id="2931392"/>
    <lineage>
        <taxon>Bacteria</taxon>
        <taxon>Pseudomonadati</taxon>
        <taxon>Pseudomonadota</taxon>
        <taxon>Alphaproteobacteria</taxon>
        <taxon>Hyphomicrobiales</taxon>
        <taxon>Tepidamorphaceae</taxon>
        <taxon>Microbaculum</taxon>
    </lineage>
</organism>
<dbReference type="EMBL" id="JALIDZ010000007">
    <property type="protein sequence ID" value="MCT8973444.1"/>
    <property type="molecule type" value="Genomic_DNA"/>
</dbReference>
<dbReference type="InterPro" id="IPR005119">
    <property type="entry name" value="LysR_subst-bd"/>
</dbReference>
<reference evidence="8 9" key="1">
    <citation type="submission" date="2022-04" db="EMBL/GenBank/DDBJ databases">
        <authorList>
            <person name="Ye Y.-Q."/>
            <person name="Du Z.-J."/>
        </authorList>
    </citation>
    <scope>NUCLEOTIDE SEQUENCE [LARGE SCALE GENOMIC DNA]</scope>
    <source>
        <strain evidence="8 9">A6E488</strain>
    </source>
</reference>
<dbReference type="CDD" id="cd08419">
    <property type="entry name" value="PBP2_CbbR_RubisCO_like"/>
    <property type="match status" value="1"/>
</dbReference>
<dbReference type="InterPro" id="IPR036388">
    <property type="entry name" value="WH-like_DNA-bd_sf"/>
</dbReference>
<evidence type="ECO:0000256" key="1">
    <source>
        <dbReference type="ARBA" id="ARBA00009437"/>
    </source>
</evidence>
<keyword evidence="2" id="KW-0805">Transcription regulation</keyword>
<proteinExistence type="inferred from homology"/>
<dbReference type="PANTHER" id="PTHR30126:SF5">
    <property type="entry name" value="HTH-TYPE TRANSCRIPTIONAL ACTIVATOR CMPR"/>
    <property type="match status" value="1"/>
</dbReference>
<dbReference type="InterPro" id="IPR000847">
    <property type="entry name" value="LysR_HTH_N"/>
</dbReference>
<comment type="caution">
    <text evidence="8">The sequence shown here is derived from an EMBL/GenBank/DDBJ whole genome shotgun (WGS) entry which is preliminary data.</text>
</comment>
<evidence type="ECO:0000256" key="6">
    <source>
        <dbReference type="ARBA" id="ARBA00043141"/>
    </source>
</evidence>
<dbReference type="Proteomes" id="UP001320898">
    <property type="component" value="Unassembled WGS sequence"/>
</dbReference>
<keyword evidence="3" id="KW-0238">DNA-binding</keyword>
<dbReference type="SUPFAM" id="SSF46785">
    <property type="entry name" value="Winged helix' DNA-binding domain"/>
    <property type="match status" value="1"/>
</dbReference>
<evidence type="ECO:0000256" key="5">
    <source>
        <dbReference type="ARBA" id="ARBA00039279"/>
    </source>
</evidence>
<sequence length="310" mass="33068">MSLHHVTIRQLRGFEATARTGSVTAAGQELGLTPSAVSLQLKQLEQLAGMPLLERGADGFRPTDAGRELLHAAALIELAIADCDERLDAMRGIERGTVRVGVVSTAKYFAPQALAAFLKKHPTVEMQLIVGNRGETIEAMADLQADFAVMGRPPRDIEVEQTIIGPHPHVIIAPPDHPLAGRRAIAMAALAAETFLVRESGSGTRLLMERLLETAGITPRKGAEMGSNETIKQAVIAGLGIALISAHTVSTEVADGRLAVLDVVGLPIIRQWYVVRLAEKRLSPAAQALWDFLAGSGAGFLPQLERPATE</sequence>
<evidence type="ECO:0000256" key="4">
    <source>
        <dbReference type="ARBA" id="ARBA00023163"/>
    </source>
</evidence>
<dbReference type="SUPFAM" id="SSF53850">
    <property type="entry name" value="Periplasmic binding protein-like II"/>
    <property type="match status" value="1"/>
</dbReference>
<accession>A0AAW5R4A1</accession>
<dbReference type="Gene3D" id="1.10.10.10">
    <property type="entry name" value="Winged helix-like DNA-binding domain superfamily/Winged helix DNA-binding domain"/>
    <property type="match status" value="1"/>
</dbReference>
<feature type="domain" description="HTH lysR-type" evidence="7">
    <location>
        <begin position="6"/>
        <end position="63"/>
    </location>
</feature>
<keyword evidence="9" id="KW-1185">Reference proteome</keyword>
<comment type="similarity">
    <text evidence="1">Belongs to the LysR transcriptional regulatory family.</text>
</comment>